<proteinExistence type="predicted"/>
<dbReference type="EMBL" id="JASCZI010123689">
    <property type="protein sequence ID" value="MED6165566.1"/>
    <property type="molecule type" value="Genomic_DNA"/>
</dbReference>
<evidence type="ECO:0000313" key="1">
    <source>
        <dbReference type="EMBL" id="MED6165566.1"/>
    </source>
</evidence>
<evidence type="ECO:0000313" key="2">
    <source>
        <dbReference type="Proteomes" id="UP001341840"/>
    </source>
</evidence>
<organism evidence="1 2">
    <name type="scientific">Stylosanthes scabra</name>
    <dbReference type="NCBI Taxonomy" id="79078"/>
    <lineage>
        <taxon>Eukaryota</taxon>
        <taxon>Viridiplantae</taxon>
        <taxon>Streptophyta</taxon>
        <taxon>Embryophyta</taxon>
        <taxon>Tracheophyta</taxon>
        <taxon>Spermatophyta</taxon>
        <taxon>Magnoliopsida</taxon>
        <taxon>eudicotyledons</taxon>
        <taxon>Gunneridae</taxon>
        <taxon>Pentapetalae</taxon>
        <taxon>rosids</taxon>
        <taxon>fabids</taxon>
        <taxon>Fabales</taxon>
        <taxon>Fabaceae</taxon>
        <taxon>Papilionoideae</taxon>
        <taxon>50 kb inversion clade</taxon>
        <taxon>dalbergioids sensu lato</taxon>
        <taxon>Dalbergieae</taxon>
        <taxon>Pterocarpus clade</taxon>
        <taxon>Stylosanthes</taxon>
    </lineage>
</organism>
<reference evidence="1 2" key="1">
    <citation type="journal article" date="2023" name="Plants (Basel)">
        <title>Bridging the Gap: Combining Genomics and Transcriptomics Approaches to Understand Stylosanthes scabra, an Orphan Legume from the Brazilian Caatinga.</title>
        <authorList>
            <person name="Ferreira-Neto J.R.C."/>
            <person name="da Silva M.D."/>
            <person name="Binneck E."/>
            <person name="de Melo N.F."/>
            <person name="da Silva R.H."/>
            <person name="de Melo A.L.T.M."/>
            <person name="Pandolfi V."/>
            <person name="Bustamante F.O."/>
            <person name="Brasileiro-Vidal A.C."/>
            <person name="Benko-Iseppon A.M."/>
        </authorList>
    </citation>
    <scope>NUCLEOTIDE SEQUENCE [LARGE SCALE GENOMIC DNA]</scope>
    <source>
        <tissue evidence="1">Leaves</tissue>
    </source>
</reference>
<protein>
    <submittedName>
        <fullName evidence="1">Uncharacterized protein</fullName>
    </submittedName>
</protein>
<keyword evidence="2" id="KW-1185">Reference proteome</keyword>
<sequence length="230" mass="26259">MVNEQVKAWTESHQTTHMRGGSVIHVYAWKTLWQQAQDPRLGVKVHAYAWKAHSRPRYNVILMRSTLITTPRTSLVTHSLAPTHVNPMLPRHSYLVLPSLTHFTLVHYPSRQASCYNMRLTLHPRLNATTTSPHIPCLPRFTPHPQPTTHAYAYNPTHMRGSTLTTSPTYPRICVTSNAYAWPTHPLPHSTLFLSITPTHMRTTLRICVELTSKTQFHTTHPRLGVLAYA</sequence>
<gene>
    <name evidence="1" type="ORF">PIB30_100790</name>
</gene>
<name>A0ABU6UZN3_9FABA</name>
<dbReference type="Proteomes" id="UP001341840">
    <property type="component" value="Unassembled WGS sequence"/>
</dbReference>
<accession>A0ABU6UZN3</accession>
<comment type="caution">
    <text evidence="1">The sequence shown here is derived from an EMBL/GenBank/DDBJ whole genome shotgun (WGS) entry which is preliminary data.</text>
</comment>